<dbReference type="Proteomes" id="UP000663829">
    <property type="component" value="Unassembled WGS sequence"/>
</dbReference>
<evidence type="ECO:0000259" key="1">
    <source>
        <dbReference type="Pfam" id="PF12697"/>
    </source>
</evidence>
<feature type="domain" description="AB hydrolase-1" evidence="1">
    <location>
        <begin position="28"/>
        <end position="276"/>
    </location>
</feature>
<reference evidence="2" key="1">
    <citation type="submission" date="2021-02" db="EMBL/GenBank/DDBJ databases">
        <authorList>
            <person name="Nowell W R."/>
        </authorList>
    </citation>
    <scope>NUCLEOTIDE SEQUENCE</scope>
</reference>
<dbReference type="InterPro" id="IPR000073">
    <property type="entry name" value="AB_hydrolase_1"/>
</dbReference>
<dbReference type="EMBL" id="CAJOBA010007876">
    <property type="protein sequence ID" value="CAF3814946.1"/>
    <property type="molecule type" value="Genomic_DNA"/>
</dbReference>
<dbReference type="EMBL" id="CAJNOQ010001874">
    <property type="protein sequence ID" value="CAF0924634.1"/>
    <property type="molecule type" value="Genomic_DNA"/>
</dbReference>
<evidence type="ECO:0000313" key="4">
    <source>
        <dbReference type="EMBL" id="CAF3703497.1"/>
    </source>
</evidence>
<dbReference type="InterPro" id="IPR029058">
    <property type="entry name" value="AB_hydrolase_fold"/>
</dbReference>
<dbReference type="InterPro" id="IPR050266">
    <property type="entry name" value="AB_hydrolase_sf"/>
</dbReference>
<dbReference type="EMBL" id="CAJNOK010007864">
    <property type="protein sequence ID" value="CAF1047103.1"/>
    <property type="molecule type" value="Genomic_DNA"/>
</dbReference>
<dbReference type="EMBL" id="CAJOBC010001874">
    <property type="protein sequence ID" value="CAF3703497.1"/>
    <property type="molecule type" value="Genomic_DNA"/>
</dbReference>
<accession>A0A814B8W5</accession>
<dbReference type="SUPFAM" id="SSF53474">
    <property type="entry name" value="alpha/beta-Hydrolases"/>
    <property type="match status" value="1"/>
</dbReference>
<dbReference type="AlphaFoldDB" id="A0A814B8W5"/>
<evidence type="ECO:0000313" key="2">
    <source>
        <dbReference type="EMBL" id="CAF0924634.1"/>
    </source>
</evidence>
<proteinExistence type="predicted"/>
<dbReference type="OrthoDB" id="190201at2759"/>
<dbReference type="Proteomes" id="UP000682733">
    <property type="component" value="Unassembled WGS sequence"/>
</dbReference>
<evidence type="ECO:0000313" key="6">
    <source>
        <dbReference type="Proteomes" id="UP000663829"/>
    </source>
</evidence>
<protein>
    <recommendedName>
        <fullName evidence="1">AB hydrolase-1 domain-containing protein</fullName>
    </recommendedName>
</protein>
<evidence type="ECO:0000313" key="5">
    <source>
        <dbReference type="EMBL" id="CAF3814946.1"/>
    </source>
</evidence>
<name>A0A814B8W5_9BILA</name>
<dbReference type="Proteomes" id="UP000677228">
    <property type="component" value="Unassembled WGS sequence"/>
</dbReference>
<dbReference type="Pfam" id="PF12697">
    <property type="entry name" value="Abhydrolase_6"/>
    <property type="match status" value="1"/>
</dbReference>
<keyword evidence="6" id="KW-1185">Reference proteome</keyword>
<organism evidence="2 6">
    <name type="scientific">Didymodactylos carnosus</name>
    <dbReference type="NCBI Taxonomy" id="1234261"/>
    <lineage>
        <taxon>Eukaryota</taxon>
        <taxon>Metazoa</taxon>
        <taxon>Spiralia</taxon>
        <taxon>Gnathifera</taxon>
        <taxon>Rotifera</taxon>
        <taxon>Eurotatoria</taxon>
        <taxon>Bdelloidea</taxon>
        <taxon>Philodinida</taxon>
        <taxon>Philodinidae</taxon>
        <taxon>Didymodactylos</taxon>
    </lineage>
</organism>
<dbReference type="PANTHER" id="PTHR43798">
    <property type="entry name" value="MONOACYLGLYCEROL LIPASE"/>
    <property type="match status" value="1"/>
</dbReference>
<sequence>MILHNRPVGGMESIEMNVWEWSGVKPTIFLCHATSFHGRCWDQIVHALPNQHIIAIDFRGHGLSTKHAPPYSFRSFGEDLAALAEKLELREAIGVGHSLGGYAVVLAAALRPTSFSSLLLLDPVILSESAYTSNINMPVGFILKRRHIWSSANEMIESFQNRKPFRTWNSAVLRDYCNYGLIPSQNGSDLILACSPEAEASVYISSVAPESNIYQEISQIEIPVHIVRSPLPLVAGGFETSPTAHNLVTYFRQGQETVIDDISHFIPMERPELVVKLIQNELMKFKNR</sequence>
<comment type="caution">
    <text evidence="2">The sequence shown here is derived from an EMBL/GenBank/DDBJ whole genome shotgun (WGS) entry which is preliminary data.</text>
</comment>
<evidence type="ECO:0000313" key="3">
    <source>
        <dbReference type="EMBL" id="CAF1047103.1"/>
    </source>
</evidence>
<dbReference type="Gene3D" id="3.40.50.1820">
    <property type="entry name" value="alpha/beta hydrolase"/>
    <property type="match status" value="1"/>
</dbReference>
<gene>
    <name evidence="2" type="ORF">GPM918_LOCUS9848</name>
    <name evidence="3" type="ORF">OVA965_LOCUS16782</name>
    <name evidence="4" type="ORF">SRO942_LOCUS9849</name>
    <name evidence="5" type="ORF">TMI583_LOCUS16792</name>
</gene>
<dbReference type="Proteomes" id="UP000681722">
    <property type="component" value="Unassembled WGS sequence"/>
</dbReference>